<dbReference type="OrthoDB" id="4950124at2"/>
<comment type="caution">
    <text evidence="1">The sequence shown here is derived from an EMBL/GenBank/DDBJ whole genome shotgun (WGS) entry which is preliminary data.</text>
</comment>
<dbReference type="EMBL" id="ANPE02000104">
    <property type="protein sequence ID" value="EMY34691.1"/>
    <property type="molecule type" value="Genomic_DNA"/>
</dbReference>
<evidence type="ECO:0000313" key="2">
    <source>
        <dbReference type="Proteomes" id="UP000010729"/>
    </source>
</evidence>
<dbReference type="AlphaFoldDB" id="N1UWB9"/>
<proteinExistence type="predicted"/>
<dbReference type="RefSeq" id="WP_005268501.1">
    <property type="nucleotide sequence ID" value="NZ_ANPE02000104.1"/>
</dbReference>
<protein>
    <submittedName>
        <fullName evidence="1">Uncharacterized protein</fullName>
    </submittedName>
</protein>
<evidence type="ECO:0000313" key="1">
    <source>
        <dbReference type="EMBL" id="EMY34691.1"/>
    </source>
</evidence>
<accession>N1UWB9</accession>
<keyword evidence="2" id="KW-1185">Reference proteome</keyword>
<name>N1UWB9_9MICC</name>
<organism evidence="1 2">
    <name type="scientific">Arthrobacter crystallopoietes BAB-32</name>
    <dbReference type="NCBI Taxonomy" id="1246476"/>
    <lineage>
        <taxon>Bacteria</taxon>
        <taxon>Bacillati</taxon>
        <taxon>Actinomycetota</taxon>
        <taxon>Actinomycetes</taxon>
        <taxon>Micrococcales</taxon>
        <taxon>Micrococcaceae</taxon>
        <taxon>Crystallibacter</taxon>
    </lineage>
</organism>
<sequence length="102" mass="11240">MSTKNVTAAARKAVRHPQRGRRYTIEELMELADGGDAWAIGKVDDWEQHFARDDAGDLADICPDEDCEHFGEAVTVLYAEDGSVLEVDHGIWAHYPAVAKAS</sequence>
<reference evidence="1 2" key="1">
    <citation type="journal article" date="2013" name="Genome Announc.">
        <title>Draft Genome Sequence of Arthrobacter crystallopoietes Strain BAB-32, Revealing Genes for Bioremediation.</title>
        <authorList>
            <person name="Joshi M.N."/>
            <person name="Pandit A.S."/>
            <person name="Sharma A."/>
            <person name="Pandya R.V."/>
            <person name="Desai S.M."/>
            <person name="Saxena A.K."/>
            <person name="Bagatharia S.B."/>
        </authorList>
    </citation>
    <scope>NUCLEOTIDE SEQUENCE [LARGE SCALE GENOMIC DNA]</scope>
    <source>
        <strain evidence="1 2">BAB-32</strain>
    </source>
</reference>
<dbReference type="Proteomes" id="UP000010729">
    <property type="component" value="Unassembled WGS sequence"/>
</dbReference>
<gene>
    <name evidence="1" type="ORF">D477_008253</name>
</gene>